<dbReference type="EMBL" id="PGTY01000005">
    <property type="protein sequence ID" value="PJI84289.1"/>
    <property type="molecule type" value="Genomic_DNA"/>
</dbReference>
<dbReference type="InterPro" id="IPR011460">
    <property type="entry name" value="Lcl_C"/>
</dbReference>
<accession>A0A2M8W049</accession>
<protein>
    <submittedName>
        <fullName evidence="3">Uncharacterized protein DUF1566</fullName>
    </submittedName>
</protein>
<evidence type="ECO:0000256" key="1">
    <source>
        <dbReference type="SAM" id="MobiDB-lite"/>
    </source>
</evidence>
<name>A0A2M8W049_9RHOB</name>
<evidence type="ECO:0000313" key="4">
    <source>
        <dbReference type="Proteomes" id="UP000228531"/>
    </source>
</evidence>
<feature type="domain" description="Lcl C-terminal" evidence="2">
    <location>
        <begin position="74"/>
        <end position="178"/>
    </location>
</feature>
<dbReference type="Proteomes" id="UP000228531">
    <property type="component" value="Unassembled WGS sequence"/>
</dbReference>
<dbReference type="PANTHER" id="PTHR35812">
    <property type="entry name" value="LIPOPROTEIN"/>
    <property type="match status" value="1"/>
</dbReference>
<dbReference type="OrthoDB" id="9793251at2"/>
<dbReference type="PANTHER" id="PTHR35812:SF1">
    <property type="entry name" value="LIPOPROTEIN"/>
    <property type="match status" value="1"/>
</dbReference>
<reference evidence="3 4" key="1">
    <citation type="submission" date="2017-11" db="EMBL/GenBank/DDBJ databases">
        <title>Genomic Encyclopedia of Archaeal and Bacterial Type Strains, Phase II (KMG-II): From Individual Species to Whole Genera.</title>
        <authorList>
            <person name="Goeker M."/>
        </authorList>
    </citation>
    <scope>NUCLEOTIDE SEQUENCE [LARGE SCALE GENOMIC DNA]</scope>
    <source>
        <strain evidence="3 4">DSM 29128</strain>
    </source>
</reference>
<feature type="region of interest" description="Disordered" evidence="1">
    <location>
        <begin position="1"/>
        <end position="50"/>
    </location>
</feature>
<dbReference type="AlphaFoldDB" id="A0A2M8W049"/>
<sequence length="221" mass="23758">MNHITGHIKAYPAETPTDLSGRNAPSPPSEGGADATTGPQTGNTGGARPDFGKYVRCVAGNEIGANDFADNGDGTVTDAATGLMWSQADAGQDMDWEAALAYAVEMNESAYLGHTDWRVPNIRELQSIADYSGVFPAIDHEVFTWTEADRYYWSSTSGYFNTAEPEHYYAWYVAFGYAPGVDGEDIHGAGAVRFIGKAESSPAAEGDYRPLNAVRLVRDAE</sequence>
<organism evidence="3 4">
    <name type="scientific">Yoonia maricola</name>
    <dbReference type="NCBI Taxonomy" id="420999"/>
    <lineage>
        <taxon>Bacteria</taxon>
        <taxon>Pseudomonadati</taxon>
        <taxon>Pseudomonadota</taxon>
        <taxon>Alphaproteobacteria</taxon>
        <taxon>Rhodobacterales</taxon>
        <taxon>Paracoccaceae</taxon>
        <taxon>Yoonia</taxon>
    </lineage>
</organism>
<dbReference type="Pfam" id="PF07603">
    <property type="entry name" value="Lcl_C"/>
    <property type="match status" value="1"/>
</dbReference>
<evidence type="ECO:0000259" key="2">
    <source>
        <dbReference type="Pfam" id="PF07603"/>
    </source>
</evidence>
<keyword evidence="4" id="KW-1185">Reference proteome</keyword>
<proteinExistence type="predicted"/>
<comment type="caution">
    <text evidence="3">The sequence shown here is derived from an EMBL/GenBank/DDBJ whole genome shotgun (WGS) entry which is preliminary data.</text>
</comment>
<evidence type="ECO:0000313" key="3">
    <source>
        <dbReference type="EMBL" id="PJI84289.1"/>
    </source>
</evidence>
<gene>
    <name evidence="3" type="ORF">BC777_3830</name>
</gene>
<dbReference type="RefSeq" id="WP_100369766.1">
    <property type="nucleotide sequence ID" value="NZ_PGTY01000005.1"/>
</dbReference>